<dbReference type="InterPro" id="IPR050789">
    <property type="entry name" value="Diverse_Enzym_Activities"/>
</dbReference>
<keyword evidence="2" id="KW-0732">Signal</keyword>
<dbReference type="RefSeq" id="WP_090559779.1">
    <property type="nucleotide sequence ID" value="NZ_FNRA01000015.1"/>
</dbReference>
<protein>
    <submittedName>
        <fullName evidence="4">CubicO group peptidase, beta-lactamase class C family</fullName>
    </submittedName>
</protein>
<dbReference type="STRING" id="425514.SAMN05443550_11531"/>
<dbReference type="Pfam" id="PF00144">
    <property type="entry name" value="Beta-lactamase"/>
    <property type="match status" value="1"/>
</dbReference>
<proteinExistence type="predicted"/>
<dbReference type="Gene3D" id="3.40.710.10">
    <property type="entry name" value="DD-peptidase/beta-lactamase superfamily"/>
    <property type="match status" value="1"/>
</dbReference>
<evidence type="ECO:0000313" key="5">
    <source>
        <dbReference type="Proteomes" id="UP000198850"/>
    </source>
</evidence>
<feature type="domain" description="Beta-lactamase-related" evidence="3">
    <location>
        <begin position="215"/>
        <end position="568"/>
    </location>
</feature>
<reference evidence="4 5" key="1">
    <citation type="submission" date="2016-10" db="EMBL/GenBank/DDBJ databases">
        <authorList>
            <person name="de Groot N.N."/>
        </authorList>
    </citation>
    <scope>NUCLEOTIDE SEQUENCE [LARGE SCALE GENOMIC DNA]</scope>
    <source>
        <strain evidence="4 5">DSM 19033</strain>
    </source>
</reference>
<evidence type="ECO:0000256" key="1">
    <source>
        <dbReference type="ARBA" id="ARBA00022801"/>
    </source>
</evidence>
<keyword evidence="1" id="KW-0378">Hydrolase</keyword>
<dbReference type="OrthoDB" id="9805821at2"/>
<name>A0A1H4HBA0_9SPHI</name>
<dbReference type="EMBL" id="FNRA01000015">
    <property type="protein sequence ID" value="SEB19117.1"/>
    <property type="molecule type" value="Genomic_DNA"/>
</dbReference>
<dbReference type="PANTHER" id="PTHR43283:SF11">
    <property type="entry name" value="BETA-LACTAMASE-RELATED DOMAIN-CONTAINING PROTEIN"/>
    <property type="match status" value="1"/>
</dbReference>
<evidence type="ECO:0000259" key="3">
    <source>
        <dbReference type="Pfam" id="PF00144"/>
    </source>
</evidence>
<gene>
    <name evidence="4" type="ORF">SAMN05443550_11531</name>
</gene>
<dbReference type="InterPro" id="IPR001466">
    <property type="entry name" value="Beta-lactam-related"/>
</dbReference>
<dbReference type="AlphaFoldDB" id="A0A1H4HBA0"/>
<feature type="signal peptide" evidence="2">
    <location>
        <begin position="1"/>
        <end position="22"/>
    </location>
</feature>
<dbReference type="Proteomes" id="UP000198850">
    <property type="component" value="Unassembled WGS sequence"/>
</dbReference>
<accession>A0A1H4HBA0</accession>
<dbReference type="SUPFAM" id="SSF56601">
    <property type="entry name" value="beta-lactamase/transpeptidase-like"/>
    <property type="match status" value="1"/>
</dbReference>
<dbReference type="InterPro" id="IPR012338">
    <property type="entry name" value="Beta-lactam/transpept-like"/>
</dbReference>
<dbReference type="GO" id="GO:0016787">
    <property type="term" value="F:hydrolase activity"/>
    <property type="evidence" value="ECO:0007669"/>
    <property type="project" value="UniProtKB-KW"/>
</dbReference>
<feature type="chain" id="PRO_5011536120" evidence="2">
    <location>
        <begin position="23"/>
        <end position="589"/>
    </location>
</feature>
<evidence type="ECO:0000256" key="2">
    <source>
        <dbReference type="SAM" id="SignalP"/>
    </source>
</evidence>
<organism evidence="4 5">
    <name type="scientific">Pedobacter hartonius</name>
    <dbReference type="NCBI Taxonomy" id="425514"/>
    <lineage>
        <taxon>Bacteria</taxon>
        <taxon>Pseudomonadati</taxon>
        <taxon>Bacteroidota</taxon>
        <taxon>Sphingobacteriia</taxon>
        <taxon>Sphingobacteriales</taxon>
        <taxon>Sphingobacteriaceae</taxon>
        <taxon>Pedobacter</taxon>
    </lineage>
</organism>
<sequence>MNKRTACFILGILFGSAGTLSAQNSHQNNLLWLKNEQDAEKNSVIIQNEKGLVPIIGLEELAAASINLGSANSAVFNSLLNRYVKVDTLSGYPASDINGYAHLNDDLKLYRTAIFQLSDATVYDQRLLGFLQEMEKTKTVVIAVSGKKDHTDFFKSLNAPVVWCKNGTPEGAAVLAQLIFGGISLDQTAIRLKYTVPEDAGVNRADLDSIAVVMKEAIAASAAPGGVVMVLKDGKVIYDQAFGKHTYTGNREMRTTDIFDMASLTKTSATTLEVMRLVEEGKLGLDSTISKYIARTRSMADKKDILVKEVMLHQAGFTPFITFYTQLKPGDMSTLKSDKYPTEVADNYFIRANYYQEVMWPQMLADKALTRGKFVYSDLSMYYMKEIVEKVAATPLNMYTDQNFYKPLGMQTAGFLPRERFAKDRIVPTTENDSWFRDMLVQGFVDDPGAAMAGGVSGHAGFFASANDMAILYQMLLNKGSYGGKQYYKPATVTEFTSGQSKVSRRGYGFDRKDPDQAKGYPSFLATSQVFGHTGYTGTCVWVDPSCNLVYIFLSNRVYPDAKKNALLTLSIRGRVQDIIYRAIQKGKR</sequence>
<evidence type="ECO:0000313" key="4">
    <source>
        <dbReference type="EMBL" id="SEB19117.1"/>
    </source>
</evidence>
<keyword evidence="5" id="KW-1185">Reference proteome</keyword>
<dbReference type="PANTHER" id="PTHR43283">
    <property type="entry name" value="BETA-LACTAMASE-RELATED"/>
    <property type="match status" value="1"/>
</dbReference>